<gene>
    <name evidence="6" type="ORF">AJ89_06000</name>
</gene>
<name>A0A1E7G4V3_LACLC</name>
<feature type="transmembrane region" description="Helical" evidence="5">
    <location>
        <begin position="58"/>
        <end position="81"/>
    </location>
</feature>
<evidence type="ECO:0000256" key="1">
    <source>
        <dbReference type="ARBA" id="ARBA00004141"/>
    </source>
</evidence>
<organism evidence="6">
    <name type="scientific">Lactococcus cremoris subsp. cremoris IBB477</name>
    <dbReference type="NCBI Taxonomy" id="1449093"/>
    <lineage>
        <taxon>Bacteria</taxon>
        <taxon>Bacillati</taxon>
        <taxon>Bacillota</taxon>
        <taxon>Bacilli</taxon>
        <taxon>Lactobacillales</taxon>
        <taxon>Streptococcaceae</taxon>
        <taxon>Lactococcus</taxon>
        <taxon>Lactococcus cremoris subsp. cremoris</taxon>
    </lineage>
</organism>
<dbReference type="EMBL" id="JMMZ01000014">
    <property type="protein sequence ID" value="OEU39984.1"/>
    <property type="molecule type" value="Genomic_DNA"/>
</dbReference>
<feature type="transmembrane region" description="Helical" evidence="5">
    <location>
        <begin position="7"/>
        <end position="27"/>
    </location>
</feature>
<keyword evidence="2 5" id="KW-0812">Transmembrane</keyword>
<proteinExistence type="predicted"/>
<dbReference type="GO" id="GO:0016020">
    <property type="term" value="C:membrane"/>
    <property type="evidence" value="ECO:0007669"/>
    <property type="project" value="UniProtKB-SubCell"/>
</dbReference>
<dbReference type="AlphaFoldDB" id="A0A1E7G4V3"/>
<dbReference type="Pfam" id="PF04103">
    <property type="entry name" value="CD20"/>
    <property type="match status" value="1"/>
</dbReference>
<dbReference type="Proteomes" id="UP000176236">
    <property type="component" value="Chromosome"/>
</dbReference>
<evidence type="ECO:0008006" key="7">
    <source>
        <dbReference type="Google" id="ProtNLM"/>
    </source>
</evidence>
<evidence type="ECO:0000256" key="3">
    <source>
        <dbReference type="ARBA" id="ARBA00022989"/>
    </source>
</evidence>
<accession>A0A1E7G4V3</accession>
<evidence type="ECO:0000313" key="6">
    <source>
        <dbReference type="EMBL" id="OEU39984.1"/>
    </source>
</evidence>
<evidence type="ECO:0000256" key="5">
    <source>
        <dbReference type="SAM" id="Phobius"/>
    </source>
</evidence>
<feature type="transmembrane region" description="Helical" evidence="5">
    <location>
        <begin position="33"/>
        <end position="51"/>
    </location>
</feature>
<keyword evidence="4 5" id="KW-0472">Membrane</keyword>
<comment type="subcellular location">
    <subcellularLocation>
        <location evidence="1">Membrane</location>
        <topology evidence="1">Multi-pass membrane protein</topology>
    </subcellularLocation>
</comment>
<keyword evidence="3 5" id="KW-1133">Transmembrane helix</keyword>
<dbReference type="RefSeq" id="WP_075070503.1">
    <property type="nucleotide sequence ID" value="NZ_CM007353.1"/>
</dbReference>
<evidence type="ECO:0000256" key="2">
    <source>
        <dbReference type="ARBA" id="ARBA00022692"/>
    </source>
</evidence>
<sequence length="283" mass="31049">MEKKKESIVLALIALIIGILALILSWVPIVNNLAAILAVVGFVLAIIAIIVNRKNKKTLSIVSLAISIVAFVIVMATQAFYAKTLNDSFKSSENSSKVEKTSGKASVSESKESKKSDSNLLIDSQYKEIADKNGADSAVLVATKSYSANWSDNSWAGLNISVDKVDIIKVSGYKDYSDDEYQGFAVVHYNIDNTQQDVTAYPEQADVSTNTGLQTSGNYEMEHFAGDLMKGTKTSGYAAYPLKELNDVNDIKSLRINFRASYETDDYDDDNSNHTYDFTLNLN</sequence>
<reference evidence="6" key="1">
    <citation type="journal article" date="2016" name="Appl. Microbiol. Biotechnol.">
        <title>Adhesion of the genome-sequenced Lactococcus lactis subsp. cremoris IBB477 strain is mediated by specific molecular determinants.</title>
        <authorList>
            <person name="Radziwill-Bienkowska J.M."/>
            <person name="Le D.T."/>
            <person name="Szczesny P."/>
            <person name="Duviau M.P."/>
            <person name="Aleksandrzak-Piekarczyk T."/>
            <person name="Loubiere P."/>
            <person name="Mercier-Bonin M."/>
            <person name="Bardowski J.K."/>
            <person name="Kowalczyk M."/>
        </authorList>
    </citation>
    <scope>NUCLEOTIDE SEQUENCE [LARGE SCALE GENOMIC DNA]</scope>
    <source>
        <strain evidence="6">IBB477</strain>
    </source>
</reference>
<protein>
    <recommendedName>
        <fullName evidence="7">Prophage pi3 protein 59</fullName>
    </recommendedName>
</protein>
<dbReference type="InterPro" id="IPR007237">
    <property type="entry name" value="CD20-like"/>
</dbReference>
<comment type="caution">
    <text evidence="6">The sequence shown here is derived from an EMBL/GenBank/DDBJ whole genome shotgun (WGS) entry which is preliminary data.</text>
</comment>
<evidence type="ECO:0000256" key="4">
    <source>
        <dbReference type="ARBA" id="ARBA00023136"/>
    </source>
</evidence>